<dbReference type="GO" id="GO:0009501">
    <property type="term" value="C:amyloplast"/>
    <property type="evidence" value="ECO:0007669"/>
    <property type="project" value="UniProtKB-SubCell"/>
</dbReference>
<dbReference type="Gene3D" id="3.40.50.2000">
    <property type="entry name" value="Glycogen Phosphorylase B"/>
    <property type="match status" value="2"/>
</dbReference>
<keyword evidence="10" id="KW-0934">Plastid</keyword>
<comment type="similarity">
    <text evidence="4">Belongs to the glycosyltransferase 1 family. Bacterial/plant glycogen synthase subfamily.</text>
</comment>
<dbReference type="EMBL" id="JAQQAF010000004">
    <property type="protein sequence ID" value="KAJ8491849.1"/>
    <property type="molecule type" value="Genomic_DNA"/>
</dbReference>
<reference evidence="14 15" key="1">
    <citation type="submission" date="2022-12" db="EMBL/GenBank/DDBJ databases">
        <title>Chromosome-scale assembly of the Ensete ventricosum genome.</title>
        <authorList>
            <person name="Dussert Y."/>
            <person name="Stocks J."/>
            <person name="Wendawek A."/>
            <person name="Woldeyes F."/>
            <person name="Nichols R.A."/>
            <person name="Borrell J.S."/>
        </authorList>
    </citation>
    <scope>NUCLEOTIDE SEQUENCE [LARGE SCALE GENOMIC DNA]</scope>
    <source>
        <strain evidence="15">cv. Maze</strain>
        <tissue evidence="14">Seeds</tissue>
    </source>
</reference>
<keyword evidence="8" id="KW-0750">Starch biosynthesis</keyword>
<evidence type="ECO:0000256" key="4">
    <source>
        <dbReference type="ARBA" id="ARBA00010281"/>
    </source>
</evidence>
<feature type="coiled-coil region" evidence="11">
    <location>
        <begin position="236"/>
        <end position="318"/>
    </location>
</feature>
<proteinExistence type="inferred from homology"/>
<dbReference type="PANTHER" id="PTHR46083:SF2">
    <property type="entry name" value="STARCH SYNTHASE 4, CHLOROPLASTIC_AMYLOPLASTIC-RELATED"/>
    <property type="match status" value="1"/>
</dbReference>
<dbReference type="GO" id="GO:0009011">
    <property type="term" value="F:alpha-1,4-glucan glucosyltransferase (ADP-glucose donor) activity"/>
    <property type="evidence" value="ECO:0007669"/>
    <property type="project" value="UniProtKB-EC"/>
</dbReference>
<keyword evidence="9" id="KW-0809">Transit peptide</keyword>
<evidence type="ECO:0000256" key="9">
    <source>
        <dbReference type="ARBA" id="ARBA00022946"/>
    </source>
</evidence>
<organism evidence="14 15">
    <name type="scientific">Ensete ventricosum</name>
    <name type="common">Abyssinian banana</name>
    <name type="synonym">Musa ensete</name>
    <dbReference type="NCBI Taxonomy" id="4639"/>
    <lineage>
        <taxon>Eukaryota</taxon>
        <taxon>Viridiplantae</taxon>
        <taxon>Streptophyta</taxon>
        <taxon>Embryophyta</taxon>
        <taxon>Tracheophyta</taxon>
        <taxon>Spermatophyta</taxon>
        <taxon>Magnoliopsida</taxon>
        <taxon>Liliopsida</taxon>
        <taxon>Zingiberales</taxon>
        <taxon>Musaceae</taxon>
        <taxon>Ensete</taxon>
    </lineage>
</organism>
<evidence type="ECO:0000256" key="10">
    <source>
        <dbReference type="ARBA" id="ARBA00023234"/>
    </source>
</evidence>
<feature type="compositionally biased region" description="Polar residues" evidence="12">
    <location>
        <begin position="82"/>
        <end position="96"/>
    </location>
</feature>
<evidence type="ECO:0000256" key="3">
    <source>
        <dbReference type="ARBA" id="ARBA00004727"/>
    </source>
</evidence>
<evidence type="ECO:0000313" key="14">
    <source>
        <dbReference type="EMBL" id="KAJ8491849.1"/>
    </source>
</evidence>
<feature type="region of interest" description="Disordered" evidence="12">
    <location>
        <begin position="82"/>
        <end position="101"/>
    </location>
</feature>
<keyword evidence="15" id="KW-1185">Reference proteome</keyword>
<keyword evidence="7" id="KW-0808">Transferase</keyword>
<keyword evidence="6" id="KW-0328">Glycosyltransferase</keyword>
<keyword evidence="11" id="KW-0175">Coiled coil</keyword>
<dbReference type="NCBIfam" id="TIGR02095">
    <property type="entry name" value="glgA"/>
    <property type="match status" value="1"/>
</dbReference>
<dbReference type="Pfam" id="PF13692">
    <property type="entry name" value="Glyco_trans_1_4"/>
    <property type="match status" value="1"/>
</dbReference>
<comment type="subcellular location">
    <subcellularLocation>
        <location evidence="2">Plastid</location>
        <location evidence="2">Amyloplast</location>
    </subcellularLocation>
</comment>
<accession>A0AAV8R169</accession>
<dbReference type="GO" id="GO:0019252">
    <property type="term" value="P:starch biosynthetic process"/>
    <property type="evidence" value="ECO:0007669"/>
    <property type="project" value="UniProtKB-KW"/>
</dbReference>
<evidence type="ECO:0000259" key="13">
    <source>
        <dbReference type="Pfam" id="PF08323"/>
    </source>
</evidence>
<keyword evidence="10" id="KW-0035">Amyloplast</keyword>
<dbReference type="EC" id="2.4.1.21" evidence="5"/>
<dbReference type="GO" id="GO:0004373">
    <property type="term" value="F:alpha-1,4-glucan glucosyltransferase (UDP-glucose donor) activity"/>
    <property type="evidence" value="ECO:0007669"/>
    <property type="project" value="InterPro"/>
</dbReference>
<evidence type="ECO:0000256" key="8">
    <source>
        <dbReference type="ARBA" id="ARBA00022922"/>
    </source>
</evidence>
<dbReference type="FunFam" id="3.40.50.2000:FF:000260">
    <property type="entry name" value="Starch synthase, chloroplastic/amyloplastic"/>
    <property type="match status" value="1"/>
</dbReference>
<comment type="pathway">
    <text evidence="3">Glycan biosynthesis; starch biosynthesis.</text>
</comment>
<dbReference type="AlphaFoldDB" id="A0AAV8R169"/>
<dbReference type="CDD" id="cd03791">
    <property type="entry name" value="GT5_Glycogen_synthase_DULL1-like"/>
    <property type="match status" value="1"/>
</dbReference>
<evidence type="ECO:0000256" key="5">
    <source>
        <dbReference type="ARBA" id="ARBA00012588"/>
    </source>
</evidence>
<comment type="caution">
    <text evidence="14">The sequence shown here is derived from an EMBL/GenBank/DDBJ whole genome shotgun (WGS) entry which is preliminary data.</text>
</comment>
<dbReference type="PANTHER" id="PTHR46083">
    <property type="match status" value="1"/>
</dbReference>
<evidence type="ECO:0000256" key="7">
    <source>
        <dbReference type="ARBA" id="ARBA00022679"/>
    </source>
</evidence>
<protein>
    <recommendedName>
        <fullName evidence="5">starch synthase</fullName>
        <ecNumber evidence="5">2.4.1.21</ecNumber>
    </recommendedName>
</protein>
<name>A0AAV8R169_ENSVE</name>
<sequence length="1017" mass="115495">MASVGCSPVLGCGFSCAKTPTRPPIACLRLSLAVSCKMRNRHLSSQQKRQQFKRAPTEQLSLNMNAQSHDNIGCEAEEASSAGVSHSSQITIPSNDAESDCNSETDVAISSFEETNMVIENNDEQEHPSIRLEDLIAMIRNAEKNILLLNQARVYALEEIDKIISEKEAFQAEINNLEMKLAETDARIEVAAQEKINAGLLENQIEKLKTEISSRNSIEEGKHGTLDDESPLVLELNDLRKENALLKDDIQMLKLKLVDVSKTEERLPSLENRHSLLEASLMELRSQLSNAQDDVSRLASLRYECKALSDKVENLQALFSDANIVMDQPSLRLQQYHELQKKVDKIEALVTEATVSKFPSENFHRYDETLQEKIELSEKRLRESDQEIHSQIQLFQESVREFHDALDRLKEESKKRSQELSLENLPQEFWSHLLLIIDGWLLEKKISVNDAKLLREMTWKKDARTRDAYLASRSKSEHEKLATFLKLTYSHTSPGMHIIHIAAEMAPVAKVGGLGDVISGLGKALQRKGHLVEIVLPKYDCMQYDLITDMKALDVVVESYFDGLLFRNKIWVGTIEGLPVYFIEPHHPAKFFWRGKYYGEHDDFKRFSFFSRAALELLYQSGKKPDIIHCHDWQTAFVAPLYWDIYAARGFNSARICFTCHNFEYQGTAPASELASCGLDVHQLNRPDRMQDHSAHDKVNPVKGGIVFSNIVTTVSPTYAQEVRTVEGGRGLHETLKSHSKKFVGILNSIDTDAWNPSTDNYISVHYSADDLQGKAENKDAIRKHLKLSRSEGSQPLVGCITRLVPQKGVHLIRHAIYCALELGGQFVLLGSSPVPHIQREFEDIANHFQSHSHVRLLLKYDDALSHLIYAASDMIIIPSMFEPCGLTQMIAMRYGSVPIVRKTGGLNDSVFDVDDNTIPEQYRNGFTFVAPDEQGLSSAMERAFQHYIRSPESWQQLVQKDMRLDFSWDSSASQYEELYERSGPFFWELIRCGTDIIGMHWGIHFFDPLLHLEGYK</sequence>
<evidence type="ECO:0000256" key="11">
    <source>
        <dbReference type="SAM" id="Coils"/>
    </source>
</evidence>
<dbReference type="Proteomes" id="UP001222027">
    <property type="component" value="Unassembled WGS sequence"/>
</dbReference>
<dbReference type="NCBIfam" id="NF001905">
    <property type="entry name" value="PRK00654.2-4"/>
    <property type="match status" value="1"/>
</dbReference>
<dbReference type="InterPro" id="IPR013534">
    <property type="entry name" value="Starch_synth_cat_dom"/>
</dbReference>
<evidence type="ECO:0000256" key="2">
    <source>
        <dbReference type="ARBA" id="ARBA00004602"/>
    </source>
</evidence>
<dbReference type="InterPro" id="IPR011835">
    <property type="entry name" value="GS/SS"/>
</dbReference>
<evidence type="ECO:0000313" key="15">
    <source>
        <dbReference type="Proteomes" id="UP001222027"/>
    </source>
</evidence>
<evidence type="ECO:0000256" key="6">
    <source>
        <dbReference type="ARBA" id="ARBA00022676"/>
    </source>
</evidence>
<feature type="coiled-coil region" evidence="11">
    <location>
        <begin position="132"/>
        <end position="211"/>
    </location>
</feature>
<evidence type="ECO:0000256" key="1">
    <source>
        <dbReference type="ARBA" id="ARBA00001478"/>
    </source>
</evidence>
<feature type="domain" description="Starch synthase catalytic" evidence="13">
    <location>
        <begin position="497"/>
        <end position="737"/>
    </location>
</feature>
<feature type="coiled-coil region" evidence="11">
    <location>
        <begin position="367"/>
        <end position="412"/>
    </location>
</feature>
<dbReference type="HAMAP" id="MF_00484">
    <property type="entry name" value="Glycogen_synth"/>
    <property type="match status" value="1"/>
</dbReference>
<dbReference type="SUPFAM" id="SSF53756">
    <property type="entry name" value="UDP-Glycosyltransferase/glycogen phosphorylase"/>
    <property type="match status" value="1"/>
</dbReference>
<gene>
    <name evidence="14" type="ORF">OPV22_013570</name>
</gene>
<comment type="catalytic activity">
    <reaction evidence="1">
        <text>[(1-&gt;4)-alpha-D-glucosyl](n) + ADP-alpha-D-glucose = [(1-&gt;4)-alpha-D-glucosyl](n+1) + ADP + H(+)</text>
        <dbReference type="Rhea" id="RHEA:18189"/>
        <dbReference type="Rhea" id="RHEA-COMP:9584"/>
        <dbReference type="Rhea" id="RHEA-COMP:9587"/>
        <dbReference type="ChEBI" id="CHEBI:15378"/>
        <dbReference type="ChEBI" id="CHEBI:15444"/>
        <dbReference type="ChEBI" id="CHEBI:57498"/>
        <dbReference type="ChEBI" id="CHEBI:456216"/>
        <dbReference type="EC" id="2.4.1.21"/>
    </reaction>
</comment>
<dbReference type="Pfam" id="PF08323">
    <property type="entry name" value="Glyco_transf_5"/>
    <property type="match status" value="1"/>
</dbReference>
<evidence type="ECO:0000256" key="12">
    <source>
        <dbReference type="SAM" id="MobiDB-lite"/>
    </source>
</evidence>